<dbReference type="Gene3D" id="3.40.50.2020">
    <property type="match status" value="1"/>
</dbReference>
<name>A0ABN2FUM0_9ACTN</name>
<dbReference type="CDD" id="cd06223">
    <property type="entry name" value="PRTases_typeI"/>
    <property type="match status" value="1"/>
</dbReference>
<dbReference type="InterPro" id="IPR000836">
    <property type="entry name" value="PRTase_dom"/>
</dbReference>
<reference evidence="2 3" key="1">
    <citation type="journal article" date="2019" name="Int. J. Syst. Evol. Microbiol.">
        <title>The Global Catalogue of Microorganisms (GCM) 10K type strain sequencing project: providing services to taxonomists for standard genome sequencing and annotation.</title>
        <authorList>
            <consortium name="The Broad Institute Genomics Platform"/>
            <consortium name="The Broad Institute Genome Sequencing Center for Infectious Disease"/>
            <person name="Wu L."/>
            <person name="Ma J."/>
        </authorList>
    </citation>
    <scope>NUCLEOTIDE SEQUENCE [LARGE SCALE GENOMIC DNA]</scope>
    <source>
        <strain evidence="2 3">JCM 14306</strain>
    </source>
</reference>
<dbReference type="Pfam" id="PF00156">
    <property type="entry name" value="Pribosyltran"/>
    <property type="match status" value="1"/>
</dbReference>
<keyword evidence="3" id="KW-1185">Reference proteome</keyword>
<accession>A0ABN2FUM0</accession>
<evidence type="ECO:0000259" key="1">
    <source>
        <dbReference type="Pfam" id="PF00156"/>
    </source>
</evidence>
<dbReference type="SUPFAM" id="SSF53271">
    <property type="entry name" value="PRTase-like"/>
    <property type="match status" value="1"/>
</dbReference>
<sequence length="210" mass="22130">MFADRAEAGRRLGMALESVRADEVVVLGLPRGGVPVAAVVARHLDAPLDVIIVRKLGLPYQPELGLGAVGEGGVRVINEQLLRATGLPLEDLAEVERRESAEVEARALRFRGDREPVALNGRTVILVDDGIATGSTMAAACEVARAGAAAWVVVAVPVGSENGLSRAGAAADEIVCLHTPSRLSSVGEWYRDFSQTSDREVVRLLHLAVG</sequence>
<dbReference type="EMBL" id="BAAANE010000014">
    <property type="protein sequence ID" value="GAA1659962.1"/>
    <property type="molecule type" value="Genomic_DNA"/>
</dbReference>
<comment type="caution">
    <text evidence="2">The sequence shown here is derived from an EMBL/GenBank/DDBJ whole genome shotgun (WGS) entry which is preliminary data.</text>
</comment>
<dbReference type="Gene3D" id="3.30.1310.20">
    <property type="entry name" value="PRTase-like"/>
    <property type="match status" value="1"/>
</dbReference>
<dbReference type="Proteomes" id="UP001501319">
    <property type="component" value="Unassembled WGS sequence"/>
</dbReference>
<dbReference type="InterPro" id="IPR029057">
    <property type="entry name" value="PRTase-like"/>
</dbReference>
<evidence type="ECO:0000313" key="3">
    <source>
        <dbReference type="Proteomes" id="UP001501319"/>
    </source>
</evidence>
<gene>
    <name evidence="2" type="ORF">GCM10009744_61850</name>
</gene>
<feature type="domain" description="Phosphoribosyltransferase" evidence="1">
    <location>
        <begin position="76"/>
        <end position="158"/>
    </location>
</feature>
<proteinExistence type="predicted"/>
<protein>
    <recommendedName>
        <fullName evidence="1">Phosphoribosyltransferase domain-containing protein</fullName>
    </recommendedName>
</protein>
<dbReference type="RefSeq" id="WP_344116290.1">
    <property type="nucleotide sequence ID" value="NZ_BAAANE010000014.1"/>
</dbReference>
<evidence type="ECO:0000313" key="2">
    <source>
        <dbReference type="EMBL" id="GAA1659962.1"/>
    </source>
</evidence>
<organism evidence="2 3">
    <name type="scientific">Kribbella alba</name>
    <dbReference type="NCBI Taxonomy" id="190197"/>
    <lineage>
        <taxon>Bacteria</taxon>
        <taxon>Bacillati</taxon>
        <taxon>Actinomycetota</taxon>
        <taxon>Actinomycetes</taxon>
        <taxon>Propionibacteriales</taxon>
        <taxon>Kribbellaceae</taxon>
        <taxon>Kribbella</taxon>
    </lineage>
</organism>